<accession>A0A0E9THQ6</accession>
<dbReference type="EMBL" id="GBXM01037213">
    <property type="protein sequence ID" value="JAH71364.1"/>
    <property type="molecule type" value="Transcribed_RNA"/>
</dbReference>
<reference evidence="1" key="1">
    <citation type="submission" date="2014-11" db="EMBL/GenBank/DDBJ databases">
        <authorList>
            <person name="Amaro Gonzalez C."/>
        </authorList>
    </citation>
    <scope>NUCLEOTIDE SEQUENCE</scope>
</reference>
<sequence length="27" mass="3073">MEMPPLLNTVKHLETFAKVGLTFIKLT</sequence>
<dbReference type="EMBL" id="GBXM01034713">
    <property type="protein sequence ID" value="JAH73864.1"/>
    <property type="molecule type" value="Transcribed_RNA"/>
</dbReference>
<proteinExistence type="predicted"/>
<organism evidence="1">
    <name type="scientific">Anguilla anguilla</name>
    <name type="common">European freshwater eel</name>
    <name type="synonym">Muraena anguilla</name>
    <dbReference type="NCBI Taxonomy" id="7936"/>
    <lineage>
        <taxon>Eukaryota</taxon>
        <taxon>Metazoa</taxon>
        <taxon>Chordata</taxon>
        <taxon>Craniata</taxon>
        <taxon>Vertebrata</taxon>
        <taxon>Euteleostomi</taxon>
        <taxon>Actinopterygii</taxon>
        <taxon>Neopterygii</taxon>
        <taxon>Teleostei</taxon>
        <taxon>Anguilliformes</taxon>
        <taxon>Anguillidae</taxon>
        <taxon>Anguilla</taxon>
    </lineage>
</organism>
<dbReference type="EMBL" id="GBXM01056142">
    <property type="protein sequence ID" value="JAH52435.1"/>
    <property type="molecule type" value="Transcribed_RNA"/>
</dbReference>
<dbReference type="AlphaFoldDB" id="A0A0E9THQ6"/>
<name>A0A0E9THQ6_ANGAN</name>
<reference evidence="1" key="2">
    <citation type="journal article" date="2015" name="Fish Shellfish Immunol.">
        <title>Early steps in the European eel (Anguilla anguilla)-Vibrio vulnificus interaction in the gills: Role of the RtxA13 toxin.</title>
        <authorList>
            <person name="Callol A."/>
            <person name="Pajuelo D."/>
            <person name="Ebbesson L."/>
            <person name="Teles M."/>
            <person name="MacKenzie S."/>
            <person name="Amaro C."/>
        </authorList>
    </citation>
    <scope>NUCLEOTIDE SEQUENCE</scope>
</reference>
<protein>
    <submittedName>
        <fullName evidence="1">Uncharacterized protein</fullName>
    </submittedName>
</protein>
<evidence type="ECO:0000313" key="1">
    <source>
        <dbReference type="EMBL" id="JAH52435.1"/>
    </source>
</evidence>